<reference evidence="4" key="1">
    <citation type="journal article" date="2008" name="Nature">
        <title>The amphioxus genome and the evolution of the chordate karyotype.</title>
        <authorList>
            <consortium name="US DOE Joint Genome Institute (JGI-PGF)"/>
            <person name="Putnam N.H."/>
            <person name="Butts T."/>
            <person name="Ferrier D.E.K."/>
            <person name="Furlong R.F."/>
            <person name="Hellsten U."/>
            <person name="Kawashima T."/>
            <person name="Robinson-Rechavi M."/>
            <person name="Shoguchi E."/>
            <person name="Terry A."/>
            <person name="Yu J.-K."/>
            <person name="Benito-Gutierrez E.L."/>
            <person name="Dubchak I."/>
            <person name="Garcia-Fernandez J."/>
            <person name="Gibson-Brown J.J."/>
            <person name="Grigoriev I.V."/>
            <person name="Horton A.C."/>
            <person name="de Jong P.J."/>
            <person name="Jurka J."/>
            <person name="Kapitonov V.V."/>
            <person name="Kohara Y."/>
            <person name="Kuroki Y."/>
            <person name="Lindquist E."/>
            <person name="Lucas S."/>
            <person name="Osoegawa K."/>
            <person name="Pennacchio L.A."/>
            <person name="Salamov A.A."/>
            <person name="Satou Y."/>
            <person name="Sauka-Spengler T."/>
            <person name="Schmutz J."/>
            <person name="Shin-I T."/>
            <person name="Toyoda A."/>
            <person name="Bronner-Fraser M."/>
            <person name="Fujiyama A."/>
            <person name="Holland L.Z."/>
            <person name="Holland P.W.H."/>
            <person name="Satoh N."/>
            <person name="Rokhsar D.S."/>
        </authorList>
    </citation>
    <scope>NUCLEOTIDE SEQUENCE [LARGE SCALE GENOMIC DNA]</scope>
    <source>
        <strain evidence="4">S238N-H82</strain>
        <tissue evidence="4">Testes</tissue>
    </source>
</reference>
<evidence type="ECO:0000256" key="1">
    <source>
        <dbReference type="ARBA" id="ARBA00005298"/>
    </source>
</evidence>
<dbReference type="PANTHER" id="PTHR11188">
    <property type="entry name" value="ARRESTIN DOMAIN CONTAINING PROTEIN"/>
    <property type="match status" value="1"/>
</dbReference>
<proteinExistence type="inferred from homology"/>
<dbReference type="InterPro" id="IPR011022">
    <property type="entry name" value="Arrestin_C-like"/>
</dbReference>
<dbReference type="InterPro" id="IPR014752">
    <property type="entry name" value="Arrestin-like_C"/>
</dbReference>
<dbReference type="PANTHER" id="PTHR11188:SF176">
    <property type="entry name" value="ARRESTIN DOMAIN-CONTAINING PROTEIN 1"/>
    <property type="match status" value="1"/>
</dbReference>
<gene>
    <name evidence="4" type="ORF">BRAFLDRAFT_74785</name>
</gene>
<dbReference type="Gene3D" id="2.60.40.640">
    <property type="match status" value="2"/>
</dbReference>
<feature type="domain" description="Arrestin C-terminal-like" evidence="3">
    <location>
        <begin position="99"/>
        <end position="230"/>
    </location>
</feature>
<dbReference type="AlphaFoldDB" id="C3XST4"/>
<dbReference type="InParanoid" id="C3XST4"/>
<dbReference type="SMART" id="SM01017">
    <property type="entry name" value="Arrestin_C"/>
    <property type="match status" value="1"/>
</dbReference>
<protein>
    <recommendedName>
        <fullName evidence="3">Arrestin C-terminal-like domain-containing protein</fullName>
    </recommendedName>
</protein>
<evidence type="ECO:0000313" key="4">
    <source>
        <dbReference type="EMBL" id="EEN69005.1"/>
    </source>
</evidence>
<feature type="compositionally biased region" description="Basic and acidic residues" evidence="2">
    <location>
        <begin position="270"/>
        <end position="285"/>
    </location>
</feature>
<dbReference type="InterPro" id="IPR014756">
    <property type="entry name" value="Ig_E-set"/>
</dbReference>
<evidence type="ECO:0000256" key="2">
    <source>
        <dbReference type="SAM" id="MobiDB-lite"/>
    </source>
</evidence>
<name>C3XST4_BRAFL</name>
<dbReference type="InterPro" id="IPR050357">
    <property type="entry name" value="Arrestin_domain-protein"/>
</dbReference>
<accession>C3XST4</accession>
<dbReference type="Pfam" id="PF00339">
    <property type="entry name" value="Arrestin_N"/>
    <property type="match status" value="1"/>
</dbReference>
<sequence length="302" mass="33346">MSALKSLNVSFEKNMDVSKLGKSSGDRQVAFPFKYELPSTGLPTSFEGCHGGVRYYAKATIDRPNAFDKTLKKYFTVLDIQQEVLRTPRSLASGTSLLTPSKFTSRRTGVRNCPGEMIRLSGVLKNGSGTDIKETTVQLRQKVTSIADSPHKMKRSDRTTLSEIKALGCKGKESADLSGITIQVPSIPPSSQRYCNVIDIIYKLKFIVNIPGPHKDLEVDVPITIGSIPLRSYYPLAPSFPSQPEEQPTSTDPSLPPPPYYAVSSTGPVKIKDDEEKAADKNDMGEKEFAPKYAYYDWSKHT</sequence>
<dbReference type="EMBL" id="GG666459">
    <property type="protein sequence ID" value="EEN69005.1"/>
    <property type="molecule type" value="Genomic_DNA"/>
</dbReference>
<feature type="region of interest" description="Disordered" evidence="2">
    <location>
        <begin position="238"/>
        <end position="285"/>
    </location>
</feature>
<dbReference type="Pfam" id="PF02752">
    <property type="entry name" value="Arrestin_C"/>
    <property type="match status" value="1"/>
</dbReference>
<organism>
    <name type="scientific">Branchiostoma floridae</name>
    <name type="common">Florida lancelet</name>
    <name type="synonym">Amphioxus</name>
    <dbReference type="NCBI Taxonomy" id="7739"/>
    <lineage>
        <taxon>Eukaryota</taxon>
        <taxon>Metazoa</taxon>
        <taxon>Chordata</taxon>
        <taxon>Cephalochordata</taxon>
        <taxon>Leptocardii</taxon>
        <taxon>Amphioxiformes</taxon>
        <taxon>Branchiostomatidae</taxon>
        <taxon>Branchiostoma</taxon>
    </lineage>
</organism>
<comment type="similarity">
    <text evidence="1">Belongs to the arrestin family.</text>
</comment>
<dbReference type="eggNOG" id="KOG3780">
    <property type="taxonomic scope" value="Eukaryota"/>
</dbReference>
<evidence type="ECO:0000259" key="3">
    <source>
        <dbReference type="SMART" id="SM01017"/>
    </source>
</evidence>
<dbReference type="SUPFAM" id="SSF81296">
    <property type="entry name" value="E set domains"/>
    <property type="match status" value="2"/>
</dbReference>
<dbReference type="InterPro" id="IPR011021">
    <property type="entry name" value="Arrestin-like_N"/>
</dbReference>